<keyword evidence="6" id="KW-0539">Nucleus</keyword>
<dbReference type="GO" id="GO:0008270">
    <property type="term" value="F:zinc ion binding"/>
    <property type="evidence" value="ECO:0007669"/>
    <property type="project" value="InterPro"/>
</dbReference>
<dbReference type="Pfam" id="PF04082">
    <property type="entry name" value="Fungal_trans"/>
    <property type="match status" value="1"/>
</dbReference>
<evidence type="ECO:0000256" key="2">
    <source>
        <dbReference type="ARBA" id="ARBA00022833"/>
    </source>
</evidence>
<dbReference type="HOGENOM" id="CLU_010084_2_0_1"/>
<dbReference type="EMBL" id="AMGV01000010">
    <property type="protein sequence ID" value="KEF54400.1"/>
    <property type="molecule type" value="Genomic_DNA"/>
</dbReference>
<dbReference type="VEuPathDB" id="FungiDB:A1O9_09566"/>
<reference evidence="9 10" key="1">
    <citation type="submission" date="2013-03" db="EMBL/GenBank/DDBJ databases">
        <title>The Genome Sequence of Exophiala aquamarina CBS 119918.</title>
        <authorList>
            <consortium name="The Broad Institute Genomics Platform"/>
            <person name="Cuomo C."/>
            <person name="de Hoog S."/>
            <person name="Gorbushina A."/>
            <person name="Walker B."/>
            <person name="Young S.K."/>
            <person name="Zeng Q."/>
            <person name="Gargeya S."/>
            <person name="Fitzgerald M."/>
            <person name="Haas B."/>
            <person name="Abouelleil A."/>
            <person name="Allen A.W."/>
            <person name="Alvarado L."/>
            <person name="Arachchi H.M."/>
            <person name="Berlin A.M."/>
            <person name="Chapman S.B."/>
            <person name="Gainer-Dewar J."/>
            <person name="Goldberg J."/>
            <person name="Griggs A."/>
            <person name="Gujja S."/>
            <person name="Hansen M."/>
            <person name="Howarth C."/>
            <person name="Imamovic A."/>
            <person name="Ireland A."/>
            <person name="Larimer J."/>
            <person name="McCowan C."/>
            <person name="Murphy C."/>
            <person name="Pearson M."/>
            <person name="Poon T.W."/>
            <person name="Priest M."/>
            <person name="Roberts A."/>
            <person name="Saif S."/>
            <person name="Shea T."/>
            <person name="Sisk P."/>
            <person name="Sykes S."/>
            <person name="Wortman J."/>
            <person name="Nusbaum C."/>
            <person name="Birren B."/>
        </authorList>
    </citation>
    <scope>NUCLEOTIDE SEQUENCE [LARGE SCALE GENOMIC DNA]</scope>
    <source>
        <strain evidence="9 10">CBS 119918</strain>
    </source>
</reference>
<organism evidence="9 10">
    <name type="scientific">Exophiala aquamarina CBS 119918</name>
    <dbReference type="NCBI Taxonomy" id="1182545"/>
    <lineage>
        <taxon>Eukaryota</taxon>
        <taxon>Fungi</taxon>
        <taxon>Dikarya</taxon>
        <taxon>Ascomycota</taxon>
        <taxon>Pezizomycotina</taxon>
        <taxon>Eurotiomycetes</taxon>
        <taxon>Chaetothyriomycetidae</taxon>
        <taxon>Chaetothyriales</taxon>
        <taxon>Herpotrichiellaceae</taxon>
        <taxon>Exophiala</taxon>
    </lineage>
</organism>
<dbReference type="CDD" id="cd12148">
    <property type="entry name" value="fungal_TF_MHR"/>
    <property type="match status" value="1"/>
</dbReference>
<dbReference type="GO" id="GO:0006351">
    <property type="term" value="P:DNA-templated transcription"/>
    <property type="evidence" value="ECO:0007669"/>
    <property type="project" value="InterPro"/>
</dbReference>
<evidence type="ECO:0000256" key="7">
    <source>
        <dbReference type="SAM" id="Phobius"/>
    </source>
</evidence>
<sequence>MMSTYGRDASNNPWNPRFYGAPSGLAFIQRTQEFFTGPVSEYNHKPKSPQSAVLQLFDAPLPGNHLGDRRTYLETILPPKETALALITAVFTNAYVVFPIFEELVFFRMVDQIYDTGTRPDELDPTFKPSFHIVLGLGYLFSRSKHEEHGCQGAIDEAVKHYLIARMLVDVADCRDLSSLRILLSFVIFQISVAGLASAHAFMGLACSLASRLGLHYRSTHHATISQQDRVARRKAFWAVIKLDIYLSAVLGLPAFIDLREVDPAIDSTLEEALTEISPEVPSRNAIMLAVSAKHLEVMRLITKAIKTLYPMPTTSYNDPKIAGNISIPISKLTQIEEEFKIWKTSSSEIINKADDGSLEFSRLKYELEMFYYFGQIVLYRPFLHYLANMSEGCPVTQQQSHRALVCTKIASIVITRTEAIHAQGMLHSASWTSTYTLFLSVVCLIFLIATQKGTKQPLEAWRRCERGIRLLASISCPGMGAAQCLLVLKV</sequence>
<dbReference type="InterPro" id="IPR007219">
    <property type="entry name" value="XnlR_reg_dom"/>
</dbReference>
<keyword evidence="7" id="KW-0472">Membrane</keyword>
<keyword evidence="7" id="KW-1133">Transmembrane helix</keyword>
<dbReference type="GO" id="GO:0043565">
    <property type="term" value="F:sequence-specific DNA binding"/>
    <property type="evidence" value="ECO:0007669"/>
    <property type="project" value="TreeGrafter"/>
</dbReference>
<evidence type="ECO:0000256" key="4">
    <source>
        <dbReference type="ARBA" id="ARBA00023125"/>
    </source>
</evidence>
<dbReference type="OrthoDB" id="422427at2759"/>
<keyword evidence="10" id="KW-1185">Reference proteome</keyword>
<dbReference type="AlphaFoldDB" id="A0A072PFT1"/>
<protein>
    <recommendedName>
        <fullName evidence="8">Xylanolytic transcriptional activator regulatory domain-containing protein</fullName>
    </recommendedName>
</protein>
<feature type="transmembrane region" description="Helical" evidence="7">
    <location>
        <begin position="83"/>
        <end position="101"/>
    </location>
</feature>
<gene>
    <name evidence="9" type="ORF">A1O9_09566</name>
</gene>
<evidence type="ECO:0000259" key="8">
    <source>
        <dbReference type="SMART" id="SM00906"/>
    </source>
</evidence>
<dbReference type="RefSeq" id="XP_013256990.1">
    <property type="nucleotide sequence ID" value="XM_013401536.1"/>
</dbReference>
<feature type="domain" description="Xylanolytic transcriptional activator regulatory" evidence="8">
    <location>
        <begin position="199"/>
        <end position="273"/>
    </location>
</feature>
<comment type="caution">
    <text evidence="9">The sequence shown here is derived from an EMBL/GenBank/DDBJ whole genome shotgun (WGS) entry which is preliminary data.</text>
</comment>
<evidence type="ECO:0000256" key="6">
    <source>
        <dbReference type="ARBA" id="ARBA00023242"/>
    </source>
</evidence>
<dbReference type="STRING" id="1182545.A0A072PFT1"/>
<keyword evidence="7" id="KW-0812">Transmembrane</keyword>
<keyword evidence="4" id="KW-0238">DNA-binding</keyword>
<accession>A0A072PFT1</accession>
<dbReference type="GO" id="GO:0045944">
    <property type="term" value="P:positive regulation of transcription by RNA polymerase II"/>
    <property type="evidence" value="ECO:0007669"/>
    <property type="project" value="TreeGrafter"/>
</dbReference>
<dbReference type="GO" id="GO:0005634">
    <property type="term" value="C:nucleus"/>
    <property type="evidence" value="ECO:0007669"/>
    <property type="project" value="UniProtKB-SubCell"/>
</dbReference>
<evidence type="ECO:0000256" key="3">
    <source>
        <dbReference type="ARBA" id="ARBA00023015"/>
    </source>
</evidence>
<proteinExistence type="predicted"/>
<dbReference type="PANTHER" id="PTHR47540:SF1">
    <property type="entry name" value="ACTIVATOR OF STRESS GENES 1-RELATED"/>
    <property type="match status" value="1"/>
</dbReference>
<keyword evidence="3" id="KW-0805">Transcription regulation</keyword>
<name>A0A072PFT1_9EURO</name>
<dbReference type="PANTHER" id="PTHR47540">
    <property type="entry name" value="THIAMINE REPRESSIBLE GENES REGULATORY PROTEIN THI5"/>
    <property type="match status" value="1"/>
</dbReference>
<feature type="transmembrane region" description="Helical" evidence="7">
    <location>
        <begin position="430"/>
        <end position="450"/>
    </location>
</feature>
<dbReference type="GeneID" id="25284475"/>
<evidence type="ECO:0000256" key="1">
    <source>
        <dbReference type="ARBA" id="ARBA00004123"/>
    </source>
</evidence>
<dbReference type="InterPro" id="IPR051711">
    <property type="entry name" value="Stress_Response_Reg"/>
</dbReference>
<comment type="subcellular location">
    <subcellularLocation>
        <location evidence="1">Nucleus</location>
    </subcellularLocation>
</comment>
<dbReference type="Proteomes" id="UP000027920">
    <property type="component" value="Unassembled WGS sequence"/>
</dbReference>
<keyword evidence="2" id="KW-0862">Zinc</keyword>
<dbReference type="SMART" id="SM00906">
    <property type="entry name" value="Fungal_trans"/>
    <property type="match status" value="1"/>
</dbReference>
<evidence type="ECO:0000313" key="10">
    <source>
        <dbReference type="Proteomes" id="UP000027920"/>
    </source>
</evidence>
<evidence type="ECO:0000313" key="9">
    <source>
        <dbReference type="EMBL" id="KEF54400.1"/>
    </source>
</evidence>
<keyword evidence="5" id="KW-0804">Transcription</keyword>
<feature type="transmembrane region" description="Helical" evidence="7">
    <location>
        <begin position="182"/>
        <end position="215"/>
    </location>
</feature>
<evidence type="ECO:0000256" key="5">
    <source>
        <dbReference type="ARBA" id="ARBA00023163"/>
    </source>
</evidence>